<feature type="zinc finger region" description="dksA C4-type" evidence="4">
    <location>
        <begin position="114"/>
        <end position="138"/>
    </location>
</feature>
<evidence type="ECO:0000313" key="7">
    <source>
        <dbReference type="Proteomes" id="UP000034690"/>
    </source>
</evidence>
<dbReference type="AlphaFoldDB" id="A0A0G0NBE3"/>
<evidence type="ECO:0000256" key="4">
    <source>
        <dbReference type="PROSITE-ProRule" id="PRU00510"/>
    </source>
</evidence>
<reference evidence="6 7" key="1">
    <citation type="journal article" date="2015" name="Nature">
        <title>rRNA introns, odd ribosomes, and small enigmatic genomes across a large radiation of phyla.</title>
        <authorList>
            <person name="Brown C.T."/>
            <person name="Hug L.A."/>
            <person name="Thomas B.C."/>
            <person name="Sharon I."/>
            <person name="Castelle C.J."/>
            <person name="Singh A."/>
            <person name="Wilkins M.J."/>
            <person name="Williams K.H."/>
            <person name="Banfield J.F."/>
        </authorList>
    </citation>
    <scope>NUCLEOTIDE SEQUENCE [LARGE SCALE GENOMIC DNA]</scope>
</reference>
<name>A0A0G0NBE3_9BACT</name>
<sequence length="144" mass="16591">MKKKNSAVNKRNHKKLRKGSKITGIINFPAKLLAPVAKFLQERLNILEKRKKEIDEEDPFKDTTRLMDNASPDADAYEQFGHAKSSAIKEQLERRIIQTRKALTRIKIGKYGICEDCGRMIDTDRLMAYPEATLCAEDQARREK</sequence>
<keyword evidence="1" id="KW-0479">Metal-binding</keyword>
<keyword evidence="3" id="KW-0862">Zinc</keyword>
<evidence type="ECO:0000313" key="6">
    <source>
        <dbReference type="EMBL" id="KKR13489.1"/>
    </source>
</evidence>
<protein>
    <recommendedName>
        <fullName evidence="5">Zinc finger DksA/TraR C4-type domain-containing protein</fullName>
    </recommendedName>
</protein>
<evidence type="ECO:0000256" key="2">
    <source>
        <dbReference type="ARBA" id="ARBA00022771"/>
    </source>
</evidence>
<keyword evidence="2" id="KW-0863">Zinc-finger</keyword>
<dbReference type="SUPFAM" id="SSF57716">
    <property type="entry name" value="Glucocorticoid receptor-like (DNA-binding domain)"/>
    <property type="match status" value="1"/>
</dbReference>
<dbReference type="GO" id="GO:0008270">
    <property type="term" value="F:zinc ion binding"/>
    <property type="evidence" value="ECO:0007669"/>
    <property type="project" value="UniProtKB-KW"/>
</dbReference>
<gene>
    <name evidence="6" type="ORF">UT40_C0016G0020</name>
</gene>
<evidence type="ECO:0000259" key="5">
    <source>
        <dbReference type="Pfam" id="PF01258"/>
    </source>
</evidence>
<accession>A0A0G0NBE3</accession>
<comment type="caution">
    <text evidence="6">The sequence shown here is derived from an EMBL/GenBank/DDBJ whole genome shotgun (WGS) entry which is preliminary data.</text>
</comment>
<dbReference type="InterPro" id="IPR000962">
    <property type="entry name" value="Znf_DskA_TraR"/>
</dbReference>
<dbReference type="PROSITE" id="PS51128">
    <property type="entry name" value="ZF_DKSA_2"/>
    <property type="match status" value="1"/>
</dbReference>
<evidence type="ECO:0000256" key="3">
    <source>
        <dbReference type="ARBA" id="ARBA00022833"/>
    </source>
</evidence>
<dbReference type="Gene3D" id="1.20.120.910">
    <property type="entry name" value="DksA, coiled-coil domain"/>
    <property type="match status" value="1"/>
</dbReference>
<dbReference type="Proteomes" id="UP000034690">
    <property type="component" value="Unassembled WGS sequence"/>
</dbReference>
<dbReference type="EMBL" id="LBWQ01000016">
    <property type="protein sequence ID" value="KKR13489.1"/>
    <property type="molecule type" value="Genomic_DNA"/>
</dbReference>
<feature type="domain" description="Zinc finger DksA/TraR C4-type" evidence="5">
    <location>
        <begin position="109"/>
        <end position="144"/>
    </location>
</feature>
<dbReference type="PANTHER" id="PTHR33823:SF4">
    <property type="entry name" value="GENERAL STRESS PROTEIN 16O"/>
    <property type="match status" value="1"/>
</dbReference>
<organism evidence="6 7">
    <name type="scientific">Candidatus Woesebacteria bacterium GW2011_GWA1_39_21b</name>
    <dbReference type="NCBI Taxonomy" id="1618551"/>
    <lineage>
        <taxon>Bacteria</taxon>
        <taxon>Candidatus Woeseibacteriota</taxon>
    </lineage>
</organism>
<evidence type="ECO:0000256" key="1">
    <source>
        <dbReference type="ARBA" id="ARBA00022723"/>
    </source>
</evidence>
<proteinExistence type="predicted"/>
<dbReference type="Pfam" id="PF01258">
    <property type="entry name" value="zf-dskA_traR"/>
    <property type="match status" value="1"/>
</dbReference>
<dbReference type="PANTHER" id="PTHR33823">
    <property type="entry name" value="RNA POLYMERASE-BINDING TRANSCRIPTION FACTOR DKSA-RELATED"/>
    <property type="match status" value="1"/>
</dbReference>